<keyword evidence="8" id="KW-1185">Reference proteome</keyword>
<gene>
    <name evidence="7" type="ORF">ACFQKB_18040</name>
</gene>
<organism evidence="7 8">
    <name type="scientific">Actinomadura yumaensis</name>
    <dbReference type="NCBI Taxonomy" id="111807"/>
    <lineage>
        <taxon>Bacteria</taxon>
        <taxon>Bacillati</taxon>
        <taxon>Actinomycetota</taxon>
        <taxon>Actinomycetes</taxon>
        <taxon>Streptosporangiales</taxon>
        <taxon>Thermomonosporaceae</taxon>
        <taxon>Actinomadura</taxon>
    </lineage>
</organism>
<evidence type="ECO:0000256" key="3">
    <source>
        <dbReference type="ARBA" id="ARBA00023082"/>
    </source>
</evidence>
<evidence type="ECO:0000256" key="4">
    <source>
        <dbReference type="ARBA" id="ARBA00023163"/>
    </source>
</evidence>
<dbReference type="Gene3D" id="1.10.10.10">
    <property type="entry name" value="Winged helix-like DNA-binding domain superfamily/Winged helix DNA-binding domain"/>
    <property type="match status" value="1"/>
</dbReference>
<reference evidence="8" key="1">
    <citation type="journal article" date="2019" name="Int. J. Syst. Evol. Microbiol.">
        <title>The Global Catalogue of Microorganisms (GCM) 10K type strain sequencing project: providing services to taxonomists for standard genome sequencing and annotation.</title>
        <authorList>
            <consortium name="The Broad Institute Genomics Platform"/>
            <consortium name="The Broad Institute Genome Sequencing Center for Infectious Disease"/>
            <person name="Wu L."/>
            <person name="Ma J."/>
        </authorList>
    </citation>
    <scope>NUCLEOTIDE SEQUENCE [LARGE SCALE GENOMIC DNA]</scope>
    <source>
        <strain evidence="8">JCM 3369</strain>
    </source>
</reference>
<dbReference type="PANTHER" id="PTHR43133">
    <property type="entry name" value="RNA POLYMERASE ECF-TYPE SIGMA FACTO"/>
    <property type="match status" value="1"/>
</dbReference>
<dbReference type="Pfam" id="PF04542">
    <property type="entry name" value="Sigma70_r2"/>
    <property type="match status" value="1"/>
</dbReference>
<dbReference type="PANTHER" id="PTHR43133:SF25">
    <property type="entry name" value="RNA POLYMERASE SIGMA FACTOR RFAY-RELATED"/>
    <property type="match status" value="1"/>
</dbReference>
<feature type="domain" description="RNA polymerase sigma-70 region 2" evidence="5">
    <location>
        <begin position="33"/>
        <end position="99"/>
    </location>
</feature>
<evidence type="ECO:0000313" key="7">
    <source>
        <dbReference type="EMBL" id="MFC6881664.1"/>
    </source>
</evidence>
<protein>
    <submittedName>
        <fullName evidence="7">RNA polymerase sigma factor</fullName>
    </submittedName>
</protein>
<accession>A0ABW2CLR4</accession>
<evidence type="ECO:0000313" key="8">
    <source>
        <dbReference type="Proteomes" id="UP001596380"/>
    </source>
</evidence>
<dbReference type="InterPro" id="IPR039425">
    <property type="entry name" value="RNA_pol_sigma-70-like"/>
</dbReference>
<dbReference type="InterPro" id="IPR036388">
    <property type="entry name" value="WH-like_DNA-bd_sf"/>
</dbReference>
<evidence type="ECO:0000256" key="1">
    <source>
        <dbReference type="ARBA" id="ARBA00010641"/>
    </source>
</evidence>
<sequence length="198" mass="22287">MTAAAIGPETAGELDDAGVISRSLTEPECFSALFDRYGRQIYDYAARRLGAQAAEDIVAETFFAAFRQRASYDRSRSLARPWLYGIATNLMARHRRTEEKYYRTLQRTGADPLPEPLADRVVRRVAAEAEERRLAGAIARLHRRDRDVLLLVAWADLTYEEVACALDVPVGTVRSRLNRARRKVRAAFGDTDPTAEEL</sequence>
<dbReference type="InterPro" id="IPR014284">
    <property type="entry name" value="RNA_pol_sigma-70_dom"/>
</dbReference>
<dbReference type="InterPro" id="IPR013325">
    <property type="entry name" value="RNA_pol_sigma_r2"/>
</dbReference>
<dbReference type="InterPro" id="IPR013324">
    <property type="entry name" value="RNA_pol_sigma_r3/r4-like"/>
</dbReference>
<dbReference type="CDD" id="cd06171">
    <property type="entry name" value="Sigma70_r4"/>
    <property type="match status" value="1"/>
</dbReference>
<dbReference type="SUPFAM" id="SSF88946">
    <property type="entry name" value="Sigma2 domain of RNA polymerase sigma factors"/>
    <property type="match status" value="1"/>
</dbReference>
<evidence type="ECO:0000259" key="5">
    <source>
        <dbReference type="Pfam" id="PF04542"/>
    </source>
</evidence>
<comment type="similarity">
    <text evidence="1">Belongs to the sigma-70 factor family. ECF subfamily.</text>
</comment>
<evidence type="ECO:0000259" key="6">
    <source>
        <dbReference type="Pfam" id="PF08281"/>
    </source>
</evidence>
<dbReference type="Gene3D" id="1.10.1740.10">
    <property type="match status" value="1"/>
</dbReference>
<dbReference type="NCBIfam" id="TIGR02937">
    <property type="entry name" value="sigma70-ECF"/>
    <property type="match status" value="1"/>
</dbReference>
<dbReference type="EMBL" id="JBHSXS010000009">
    <property type="protein sequence ID" value="MFC6881664.1"/>
    <property type="molecule type" value="Genomic_DNA"/>
</dbReference>
<proteinExistence type="inferred from homology"/>
<dbReference type="Proteomes" id="UP001596380">
    <property type="component" value="Unassembled WGS sequence"/>
</dbReference>
<dbReference type="InterPro" id="IPR013249">
    <property type="entry name" value="RNA_pol_sigma70_r4_t2"/>
</dbReference>
<evidence type="ECO:0000256" key="2">
    <source>
        <dbReference type="ARBA" id="ARBA00023015"/>
    </source>
</evidence>
<dbReference type="InterPro" id="IPR007627">
    <property type="entry name" value="RNA_pol_sigma70_r2"/>
</dbReference>
<keyword evidence="2" id="KW-0805">Transcription regulation</keyword>
<feature type="domain" description="RNA polymerase sigma factor 70 region 4 type 2" evidence="6">
    <location>
        <begin position="133"/>
        <end position="183"/>
    </location>
</feature>
<keyword evidence="3" id="KW-0731">Sigma factor</keyword>
<keyword evidence="4" id="KW-0804">Transcription</keyword>
<dbReference type="SUPFAM" id="SSF88659">
    <property type="entry name" value="Sigma3 and sigma4 domains of RNA polymerase sigma factors"/>
    <property type="match status" value="1"/>
</dbReference>
<dbReference type="Pfam" id="PF08281">
    <property type="entry name" value="Sigma70_r4_2"/>
    <property type="match status" value="1"/>
</dbReference>
<dbReference type="RefSeq" id="WP_309240360.1">
    <property type="nucleotide sequence ID" value="NZ_JBHSXS010000009.1"/>
</dbReference>
<comment type="caution">
    <text evidence="7">The sequence shown here is derived from an EMBL/GenBank/DDBJ whole genome shotgun (WGS) entry which is preliminary data.</text>
</comment>
<name>A0ABW2CLR4_9ACTN</name>